<keyword evidence="6" id="KW-0813">Transport</keyword>
<keyword evidence="9" id="KW-0249">Electron transport</keyword>
<dbReference type="STRING" id="984486.A0A1E3QU90"/>
<dbReference type="GO" id="GO:0005758">
    <property type="term" value="C:mitochondrial intermembrane space"/>
    <property type="evidence" value="ECO:0007669"/>
    <property type="project" value="UniProtKB-SubCell"/>
</dbReference>
<name>A0A1E3QU90_9ASCO</name>
<evidence type="ECO:0000256" key="3">
    <source>
        <dbReference type="ARBA" id="ARBA00004637"/>
    </source>
</evidence>
<protein>
    <recommendedName>
        <fullName evidence="5">NADH dehydrogenase [ubiquinone] 1 beta subcomplex subunit 7</fullName>
    </recommendedName>
</protein>
<comment type="function">
    <text evidence="1">Accessory subunit of the mitochondrial membrane respiratory chain NADH dehydrogenase (Complex I), that is believed not to be involved in catalysis. Complex I functions in the transfer of electrons from NADH to the respiratory chain. The immediate electron acceptor for the enzyme is believed to be ubiquinone.</text>
</comment>
<evidence type="ECO:0000256" key="12">
    <source>
        <dbReference type="ARBA" id="ARBA00023157"/>
    </source>
</evidence>
<keyword evidence="11" id="KW-0472">Membrane</keyword>
<keyword evidence="12" id="KW-1015">Disulfide bond</keyword>
<sequence>MAMTELPELLSREEMKKNKIPLQYRDRCARLWIPLTKCRQDTFSVPWKCNQERHDYEECEYLDFKRRVKELELIKADMKAADLAKRALDDE</sequence>
<accession>A0A1E3QU90</accession>
<keyword evidence="14" id="KW-1185">Reference proteome</keyword>
<evidence type="ECO:0000256" key="5">
    <source>
        <dbReference type="ARBA" id="ARBA00018677"/>
    </source>
</evidence>
<keyword evidence="7" id="KW-0679">Respiratory chain</keyword>
<evidence type="ECO:0000256" key="10">
    <source>
        <dbReference type="ARBA" id="ARBA00023128"/>
    </source>
</evidence>
<proteinExistence type="inferred from homology"/>
<evidence type="ECO:0000256" key="8">
    <source>
        <dbReference type="ARBA" id="ARBA00022792"/>
    </source>
</evidence>
<keyword evidence="10" id="KW-0496">Mitochondrion</keyword>
<gene>
    <name evidence="13" type="ORF">BABINDRAFT_12383</name>
</gene>
<organism evidence="13 14">
    <name type="scientific">Babjeviella inositovora NRRL Y-12698</name>
    <dbReference type="NCBI Taxonomy" id="984486"/>
    <lineage>
        <taxon>Eukaryota</taxon>
        <taxon>Fungi</taxon>
        <taxon>Dikarya</taxon>
        <taxon>Ascomycota</taxon>
        <taxon>Saccharomycotina</taxon>
        <taxon>Pichiomycetes</taxon>
        <taxon>Serinales incertae sedis</taxon>
        <taxon>Babjeviella</taxon>
    </lineage>
</organism>
<comment type="similarity">
    <text evidence="4">Belongs to the complex I NDUFB7 subunit family.</text>
</comment>
<evidence type="ECO:0000313" key="13">
    <source>
        <dbReference type="EMBL" id="ODQ81124.1"/>
    </source>
</evidence>
<evidence type="ECO:0000256" key="4">
    <source>
        <dbReference type="ARBA" id="ARBA00008006"/>
    </source>
</evidence>
<evidence type="ECO:0000256" key="1">
    <source>
        <dbReference type="ARBA" id="ARBA00003195"/>
    </source>
</evidence>
<dbReference type="OrthoDB" id="268414at2759"/>
<evidence type="ECO:0000256" key="7">
    <source>
        <dbReference type="ARBA" id="ARBA00022660"/>
    </source>
</evidence>
<evidence type="ECO:0000313" key="14">
    <source>
        <dbReference type="Proteomes" id="UP000094336"/>
    </source>
</evidence>
<dbReference type="InterPro" id="IPR008698">
    <property type="entry name" value="NDUB7"/>
</dbReference>
<dbReference type="GO" id="GO:0005743">
    <property type="term" value="C:mitochondrial inner membrane"/>
    <property type="evidence" value="ECO:0007669"/>
    <property type="project" value="UniProtKB-SubCell"/>
</dbReference>
<dbReference type="GeneID" id="30144811"/>
<evidence type="ECO:0000256" key="6">
    <source>
        <dbReference type="ARBA" id="ARBA00022448"/>
    </source>
</evidence>
<keyword evidence="8" id="KW-0999">Mitochondrion inner membrane</keyword>
<dbReference type="EMBL" id="KV454428">
    <property type="protein sequence ID" value="ODQ81124.1"/>
    <property type="molecule type" value="Genomic_DNA"/>
</dbReference>
<evidence type="ECO:0000256" key="11">
    <source>
        <dbReference type="ARBA" id="ARBA00023136"/>
    </source>
</evidence>
<reference evidence="14" key="1">
    <citation type="submission" date="2016-05" db="EMBL/GenBank/DDBJ databases">
        <title>Comparative genomics of biotechnologically important yeasts.</title>
        <authorList>
            <consortium name="DOE Joint Genome Institute"/>
            <person name="Riley R."/>
            <person name="Haridas S."/>
            <person name="Wolfe K.H."/>
            <person name="Lopes M.R."/>
            <person name="Hittinger C.T."/>
            <person name="Goker M."/>
            <person name="Salamov A."/>
            <person name="Wisecaver J."/>
            <person name="Long T.M."/>
            <person name="Aerts A.L."/>
            <person name="Barry K."/>
            <person name="Choi C."/>
            <person name="Clum A."/>
            <person name="Coughlan A.Y."/>
            <person name="Deshpande S."/>
            <person name="Douglass A.P."/>
            <person name="Hanson S.J."/>
            <person name="Klenk H.-P."/>
            <person name="Labutti K."/>
            <person name="Lapidus A."/>
            <person name="Lindquist E."/>
            <person name="Lipzen A."/>
            <person name="Meier-Kolthoff J.P."/>
            <person name="Ohm R.A."/>
            <person name="Otillar R.P."/>
            <person name="Pangilinan J."/>
            <person name="Peng Y."/>
            <person name="Rokas A."/>
            <person name="Rosa C.A."/>
            <person name="Scheuner C."/>
            <person name="Sibirny A.A."/>
            <person name="Slot J.C."/>
            <person name="Stielow J.B."/>
            <person name="Sun H."/>
            <person name="Kurtzman C.P."/>
            <person name="Blackwell M."/>
            <person name="Grigoriev I.V."/>
            <person name="Jeffries T.W."/>
        </authorList>
    </citation>
    <scope>NUCLEOTIDE SEQUENCE [LARGE SCALE GENOMIC DNA]</scope>
    <source>
        <strain evidence="14">NRRL Y-12698</strain>
    </source>
</reference>
<dbReference type="AlphaFoldDB" id="A0A1E3QU90"/>
<dbReference type="RefSeq" id="XP_018986452.1">
    <property type="nucleotide sequence ID" value="XM_019126957.1"/>
</dbReference>
<dbReference type="Pfam" id="PF05676">
    <property type="entry name" value="NDUF_B7"/>
    <property type="match status" value="1"/>
</dbReference>
<dbReference type="PROSITE" id="PS51808">
    <property type="entry name" value="CHCH"/>
    <property type="match status" value="1"/>
</dbReference>
<dbReference type="Proteomes" id="UP000094336">
    <property type="component" value="Unassembled WGS sequence"/>
</dbReference>
<dbReference type="PANTHER" id="PTHR20900:SF0">
    <property type="entry name" value="NADH DEHYDROGENASE [UBIQUINONE] 1 BETA SUBCOMPLEX SUBUNIT 7"/>
    <property type="match status" value="1"/>
</dbReference>
<comment type="subcellular location">
    <subcellularLocation>
        <location evidence="3">Mitochondrion inner membrane</location>
        <topology evidence="3">Peripheral membrane protein</topology>
    </subcellularLocation>
    <subcellularLocation>
        <location evidence="2">Mitochondrion intermembrane space</location>
    </subcellularLocation>
</comment>
<evidence type="ECO:0000256" key="9">
    <source>
        <dbReference type="ARBA" id="ARBA00022982"/>
    </source>
</evidence>
<evidence type="ECO:0000256" key="2">
    <source>
        <dbReference type="ARBA" id="ARBA00004569"/>
    </source>
</evidence>
<dbReference type="PANTHER" id="PTHR20900">
    <property type="entry name" value="NADH:UBIQUINONE OXIDOREDUCTASE B18-LIKE SUBUNIT"/>
    <property type="match status" value="1"/>
</dbReference>